<dbReference type="AlphaFoldDB" id="A0A9Q1CAH7"/>
<evidence type="ECO:0000313" key="1">
    <source>
        <dbReference type="EMBL" id="KAJ8040999.1"/>
    </source>
</evidence>
<keyword evidence="2" id="KW-1185">Reference proteome</keyword>
<evidence type="ECO:0000313" key="2">
    <source>
        <dbReference type="Proteomes" id="UP001152320"/>
    </source>
</evidence>
<dbReference type="EMBL" id="JAIZAY010000006">
    <property type="protein sequence ID" value="KAJ8040999.1"/>
    <property type="molecule type" value="Genomic_DNA"/>
</dbReference>
<protein>
    <submittedName>
        <fullName evidence="1">Uncharacterized protein</fullName>
    </submittedName>
</protein>
<sequence>MVAIPVVPIITGVEVQQLIVNVTVAWTTEFKVIKNFVAVQRTEKTAGVEETFLRGMGI</sequence>
<accession>A0A9Q1CAH7</accession>
<gene>
    <name evidence="1" type="ORF">HOLleu_15477</name>
</gene>
<reference evidence="1" key="1">
    <citation type="submission" date="2021-10" db="EMBL/GenBank/DDBJ databases">
        <title>Tropical sea cucumber genome reveals ecological adaptation and Cuvierian tubules defense mechanism.</title>
        <authorList>
            <person name="Chen T."/>
        </authorList>
    </citation>
    <scope>NUCLEOTIDE SEQUENCE</scope>
    <source>
        <strain evidence="1">Nanhai2018</strain>
        <tissue evidence="1">Muscle</tissue>
    </source>
</reference>
<comment type="caution">
    <text evidence="1">The sequence shown here is derived from an EMBL/GenBank/DDBJ whole genome shotgun (WGS) entry which is preliminary data.</text>
</comment>
<proteinExistence type="predicted"/>
<name>A0A9Q1CAH7_HOLLE</name>
<dbReference type="Proteomes" id="UP001152320">
    <property type="component" value="Chromosome 6"/>
</dbReference>
<organism evidence="1 2">
    <name type="scientific">Holothuria leucospilota</name>
    <name type="common">Black long sea cucumber</name>
    <name type="synonym">Mertensiothuria leucospilota</name>
    <dbReference type="NCBI Taxonomy" id="206669"/>
    <lineage>
        <taxon>Eukaryota</taxon>
        <taxon>Metazoa</taxon>
        <taxon>Echinodermata</taxon>
        <taxon>Eleutherozoa</taxon>
        <taxon>Echinozoa</taxon>
        <taxon>Holothuroidea</taxon>
        <taxon>Aspidochirotacea</taxon>
        <taxon>Aspidochirotida</taxon>
        <taxon>Holothuriidae</taxon>
        <taxon>Holothuria</taxon>
    </lineage>
</organism>